<dbReference type="AlphaFoldDB" id="Q9H5E8"/>
<organism evidence="2">
    <name type="scientific">Homo sapiens</name>
    <name type="common">Human</name>
    <dbReference type="NCBI Taxonomy" id="9606"/>
    <lineage>
        <taxon>Eukaryota</taxon>
        <taxon>Metazoa</taxon>
        <taxon>Chordata</taxon>
        <taxon>Craniata</taxon>
        <taxon>Vertebrata</taxon>
        <taxon>Euteleostomi</taxon>
        <taxon>Mammalia</taxon>
        <taxon>Eutheria</taxon>
        <taxon>Euarchontoglires</taxon>
        <taxon>Primates</taxon>
        <taxon>Haplorrhini</taxon>
        <taxon>Catarrhini</taxon>
        <taxon>Hominidae</taxon>
        <taxon>Homo</taxon>
    </lineage>
</organism>
<evidence type="ECO:0000313" key="2">
    <source>
        <dbReference type="EMBL" id="BAB15678.1"/>
    </source>
</evidence>
<evidence type="ECO:0000256" key="1">
    <source>
        <dbReference type="SAM" id="MobiDB-lite"/>
    </source>
</evidence>
<dbReference type="EMBL" id="AK027163">
    <property type="protein sequence ID" value="BAB15678.1"/>
    <property type="molecule type" value="mRNA"/>
</dbReference>
<accession>Q9H5E8</accession>
<name>Q9H5E8_HUMAN</name>
<proteinExistence type="evidence at transcript level"/>
<protein>
    <submittedName>
        <fullName evidence="2">cDNA: FLJ23510 fis, clone LNG03216</fullName>
    </submittedName>
</protein>
<sequence length="149" mass="16587">MPALREGNQHQRDNRGTSQVTGQEQGRAPGKGMILAILAPRVLDIGVRAPHGVWTNSGNRMGDSHPRKELRSTRHFTSQDRIILGSGMSLSQQALRLWGQEKGSWAGGGREREAWLGCLWPYKIAKSLKKGISVFENERFITDEYSSTS</sequence>
<reference evidence="2" key="1">
    <citation type="submission" date="2000-08" db="EMBL/GenBank/DDBJ databases">
        <title>NEDO human cDNA sequencing project.</title>
        <authorList>
            <person name="Kawakami T."/>
            <person name="Noguchi S."/>
            <person name="Itoh T."/>
            <person name="Shigeta K."/>
            <person name="Senba T."/>
            <person name="Matsumura K."/>
            <person name="Nakajima Y."/>
            <person name="Mizuno T."/>
            <person name="Morinaga M."/>
            <person name="Tanigami A."/>
            <person name="Fujiwara T."/>
            <person name="Ono T."/>
            <person name="Yamada K."/>
            <person name="Fujii Y."/>
            <person name="Ozaki K."/>
            <person name="Hirao M."/>
            <person name="Ohmori Y."/>
            <person name="Ota T."/>
            <person name="Suzuki Y."/>
            <person name="Obayashi M."/>
            <person name="Nishi T."/>
            <person name="Shibahara T."/>
            <person name="Tanaka T."/>
            <person name="Nakamura Y."/>
            <person name="Isogai T."/>
            <person name="Sugano S."/>
        </authorList>
    </citation>
    <scope>NUCLEOTIDE SEQUENCE</scope>
    <source>
        <tissue evidence="2">Human lung</tissue>
    </source>
</reference>
<feature type="region of interest" description="Disordered" evidence="1">
    <location>
        <begin position="1"/>
        <end position="28"/>
    </location>
</feature>